<reference evidence="1 2" key="1">
    <citation type="submission" date="2018-09" db="EMBL/GenBank/DDBJ databases">
        <authorList>
            <person name="Grouzdev D.S."/>
            <person name="Krutkina M.S."/>
        </authorList>
    </citation>
    <scope>NUCLEOTIDE SEQUENCE [LARGE SCALE GENOMIC DNA]</scope>
    <source>
        <strain evidence="1 2">RmlP001</strain>
    </source>
</reference>
<dbReference type="AlphaFoldDB" id="A0A4Q2R6Y0"/>
<comment type="caution">
    <text evidence="1">The sequence shown here is derived from an EMBL/GenBank/DDBJ whole genome shotgun (WGS) entry which is preliminary data.</text>
</comment>
<dbReference type="EMBL" id="QYBC01000040">
    <property type="protein sequence ID" value="RYB01439.1"/>
    <property type="molecule type" value="Genomic_DNA"/>
</dbReference>
<reference evidence="1 2" key="2">
    <citation type="submission" date="2019-02" db="EMBL/GenBank/DDBJ databases">
        <title>'Lichenibacterium ramalinii' gen. nov. sp. nov., 'Lichenibacterium minor' gen. nov. sp. nov.</title>
        <authorList>
            <person name="Pankratov T."/>
        </authorList>
    </citation>
    <scope>NUCLEOTIDE SEQUENCE [LARGE SCALE GENOMIC DNA]</scope>
    <source>
        <strain evidence="1 2">RmlP001</strain>
    </source>
</reference>
<dbReference type="Proteomes" id="UP000289411">
    <property type="component" value="Unassembled WGS sequence"/>
</dbReference>
<proteinExistence type="predicted"/>
<sequence>MGARMWNSDHFTYSAAPAEGGVPVRDMLRYSVEVRGLDEQGRMGDPVTFLVLIEDQGNPSWNEAHAIAKARELAAAIGNDGALRVQGSTAAAV</sequence>
<evidence type="ECO:0000313" key="1">
    <source>
        <dbReference type="EMBL" id="RYB01439.1"/>
    </source>
</evidence>
<name>A0A4Q2R6Y0_9HYPH</name>
<evidence type="ECO:0000313" key="2">
    <source>
        <dbReference type="Proteomes" id="UP000289411"/>
    </source>
</evidence>
<gene>
    <name evidence="1" type="ORF">D3272_26055</name>
</gene>
<accession>A0A4Q2R6Y0</accession>
<protein>
    <submittedName>
        <fullName evidence="1">Uncharacterized protein</fullName>
    </submittedName>
</protein>
<organism evidence="1 2">
    <name type="scientific">Lichenibacterium ramalinae</name>
    <dbReference type="NCBI Taxonomy" id="2316527"/>
    <lineage>
        <taxon>Bacteria</taxon>
        <taxon>Pseudomonadati</taxon>
        <taxon>Pseudomonadota</taxon>
        <taxon>Alphaproteobacteria</taxon>
        <taxon>Hyphomicrobiales</taxon>
        <taxon>Lichenihabitantaceae</taxon>
        <taxon>Lichenibacterium</taxon>
    </lineage>
</organism>
<keyword evidence="2" id="KW-1185">Reference proteome</keyword>